<reference evidence="1 2" key="1">
    <citation type="submission" date="2018-01" db="EMBL/GenBank/DDBJ databases">
        <title>Draft genome sequence of Jishengella sp. NA12.</title>
        <authorList>
            <person name="Sahin N."/>
            <person name="Ay H."/>
            <person name="Saygin H."/>
        </authorList>
    </citation>
    <scope>NUCLEOTIDE SEQUENCE [LARGE SCALE GENOMIC DNA]</scope>
    <source>
        <strain evidence="1 2">NA12</strain>
    </source>
</reference>
<evidence type="ECO:0000313" key="2">
    <source>
        <dbReference type="Proteomes" id="UP000248924"/>
    </source>
</evidence>
<sequence>MESIDTSAAPPVVDRETWLRERDVLLVREKAHTREGDALAAARRRLPMTEIAPVKLVGERGPTSMLDIFEGRDQLVVYKHMWHLGKPFEGQCEGCTISIWNFQNSVYLEARGITFAVFGEGPYEEMAPFREFMGYTHPWYSTYGVDEPAFADSGAIACYLRQGDRVYLTYETTGRGVEAIMGSLKLLDMTVYGRQEAWEDSPEGWPQDPTYSFWRKDGRPTAQWTRPQVTPVRAADEHHCH</sequence>
<proteinExistence type="predicted"/>
<dbReference type="AlphaFoldDB" id="A0A2W2FDE3"/>
<dbReference type="Proteomes" id="UP000248924">
    <property type="component" value="Unassembled WGS sequence"/>
</dbReference>
<evidence type="ECO:0000313" key="1">
    <source>
        <dbReference type="EMBL" id="PZG23440.1"/>
    </source>
</evidence>
<dbReference type="OrthoDB" id="4721017at2"/>
<accession>A0A2W2FDE3</accession>
<keyword evidence="2" id="KW-1185">Reference proteome</keyword>
<name>A0A2W2FDE3_9ACTN</name>
<dbReference type="EMBL" id="POTY01000009">
    <property type="protein sequence ID" value="PZG23440.1"/>
    <property type="molecule type" value="Genomic_DNA"/>
</dbReference>
<gene>
    <name evidence="1" type="ORF">C1I95_03255</name>
</gene>
<dbReference type="Pfam" id="PF05988">
    <property type="entry name" value="DUF899"/>
    <property type="match status" value="1"/>
</dbReference>
<comment type="caution">
    <text evidence="1">The sequence shown here is derived from an EMBL/GenBank/DDBJ whole genome shotgun (WGS) entry which is preliminary data.</text>
</comment>
<organism evidence="1 2">
    <name type="scientific">Micromonospora craterilacus</name>
    <dbReference type="NCBI Taxonomy" id="1655439"/>
    <lineage>
        <taxon>Bacteria</taxon>
        <taxon>Bacillati</taxon>
        <taxon>Actinomycetota</taxon>
        <taxon>Actinomycetes</taxon>
        <taxon>Micromonosporales</taxon>
        <taxon>Micromonosporaceae</taxon>
        <taxon>Micromonospora</taxon>
    </lineage>
</organism>
<dbReference type="InterPro" id="IPR010296">
    <property type="entry name" value="DUF899_thioredox"/>
</dbReference>
<protein>
    <submittedName>
        <fullName evidence="1">DUF899 domain-containing protein</fullName>
    </submittedName>
</protein>
<dbReference type="RefSeq" id="WP_111212248.1">
    <property type="nucleotide sequence ID" value="NZ_POTY01000009.1"/>
</dbReference>